<dbReference type="PANTHER" id="PTHR23502">
    <property type="entry name" value="MAJOR FACILITATOR SUPERFAMILY"/>
    <property type="match status" value="1"/>
</dbReference>
<dbReference type="InterPro" id="IPR020846">
    <property type="entry name" value="MFS_dom"/>
</dbReference>
<dbReference type="GO" id="GO:0005886">
    <property type="term" value="C:plasma membrane"/>
    <property type="evidence" value="ECO:0007669"/>
    <property type="project" value="TreeGrafter"/>
</dbReference>
<feature type="transmembrane region" description="Helical" evidence="6">
    <location>
        <begin position="33"/>
        <end position="53"/>
    </location>
</feature>
<dbReference type="OrthoDB" id="3936150at2759"/>
<feature type="transmembrane region" description="Helical" evidence="6">
    <location>
        <begin position="396"/>
        <end position="422"/>
    </location>
</feature>
<evidence type="ECO:0000313" key="8">
    <source>
        <dbReference type="EMBL" id="KAJ1929432.1"/>
    </source>
</evidence>
<feature type="domain" description="Major facilitator superfamily (MFS) profile" evidence="7">
    <location>
        <begin position="35"/>
        <end position="486"/>
    </location>
</feature>
<reference evidence="8" key="1">
    <citation type="submission" date="2022-07" db="EMBL/GenBank/DDBJ databases">
        <title>Phylogenomic reconstructions and comparative analyses of Kickxellomycotina fungi.</title>
        <authorList>
            <person name="Reynolds N.K."/>
            <person name="Stajich J.E."/>
            <person name="Barry K."/>
            <person name="Grigoriev I.V."/>
            <person name="Crous P."/>
            <person name="Smith M.E."/>
        </authorList>
    </citation>
    <scope>NUCLEOTIDE SEQUENCE</scope>
    <source>
        <strain evidence="8">RSA 861</strain>
    </source>
</reference>
<feature type="transmembrane region" description="Helical" evidence="6">
    <location>
        <begin position="100"/>
        <end position="124"/>
    </location>
</feature>
<keyword evidence="3 6" id="KW-0812">Transmembrane</keyword>
<dbReference type="EMBL" id="JANBPT010000035">
    <property type="protein sequence ID" value="KAJ1929432.1"/>
    <property type="molecule type" value="Genomic_DNA"/>
</dbReference>
<dbReference type="Gene3D" id="1.20.1720.10">
    <property type="entry name" value="Multidrug resistance protein D"/>
    <property type="match status" value="1"/>
</dbReference>
<sequence>MAIPDLKSDILIPSSTPRATEYVYCPFSELTKAVILTITALAGMLAPLASNIVLPALPMIGHGLETDAHQTSLAISFFMVGMAFGPLLWGPLADTYGRRYAYALGTFACVLASIACALATNVQWLIATRFLQALGGSVTMVVGAGTISDIYEAQRRGRAMGLYFSGQMLGPVLGTVGGGYIAQNWGWRAVFWVTSIVAGVSFILLTFVLPETHRPTVARRFNMPLKGLPPPGPGDGLGGKMGGELVEGVPAKQALSLPSLNYRRPRVVNPFAIFRALRHPYVLLPVLCTAFFFGTFYAMKTVIPVVLTTIYGLSASQTGLCFLSIGLGNIVGSVLGGYITDFAMNRRVRRERTGPVNGEVLSLPIETRLQLLLFTTVMFPITLTAYGWLIDTHAAIPVLMVLQFFMSVAMNATFSGLSTYLVDLYTDQSASVMSLANFFRCLNSALWTGVIELIRNAIGTGWAFTLLSSMCFIGAGLIFVLYWNGSRWRAKVTNSPP</sequence>
<evidence type="ECO:0000256" key="4">
    <source>
        <dbReference type="ARBA" id="ARBA00022989"/>
    </source>
</evidence>
<evidence type="ECO:0000313" key="9">
    <source>
        <dbReference type="Proteomes" id="UP001150569"/>
    </source>
</evidence>
<keyword evidence="9" id="KW-1185">Reference proteome</keyword>
<evidence type="ECO:0000256" key="3">
    <source>
        <dbReference type="ARBA" id="ARBA00022692"/>
    </source>
</evidence>
<feature type="transmembrane region" description="Helical" evidence="6">
    <location>
        <begin position="434"/>
        <end position="454"/>
    </location>
</feature>
<dbReference type="Gene3D" id="1.20.1250.20">
    <property type="entry name" value="MFS general substrate transporter like domains"/>
    <property type="match status" value="1"/>
</dbReference>
<proteinExistence type="predicted"/>
<feature type="transmembrane region" description="Helical" evidence="6">
    <location>
        <begin position="319"/>
        <end position="340"/>
    </location>
</feature>
<evidence type="ECO:0000259" key="7">
    <source>
        <dbReference type="PROSITE" id="PS50850"/>
    </source>
</evidence>
<dbReference type="InterPro" id="IPR036259">
    <property type="entry name" value="MFS_trans_sf"/>
</dbReference>
<dbReference type="SUPFAM" id="SSF103473">
    <property type="entry name" value="MFS general substrate transporter"/>
    <property type="match status" value="1"/>
</dbReference>
<keyword evidence="5 6" id="KW-0472">Membrane</keyword>
<keyword evidence="4 6" id="KW-1133">Transmembrane helix</keyword>
<feature type="transmembrane region" description="Helical" evidence="6">
    <location>
        <begin position="460"/>
        <end position="483"/>
    </location>
</feature>
<dbReference type="AlphaFoldDB" id="A0A9W8DYJ1"/>
<evidence type="ECO:0000256" key="2">
    <source>
        <dbReference type="ARBA" id="ARBA00022448"/>
    </source>
</evidence>
<evidence type="ECO:0000256" key="6">
    <source>
        <dbReference type="SAM" id="Phobius"/>
    </source>
</evidence>
<dbReference type="PROSITE" id="PS50850">
    <property type="entry name" value="MFS"/>
    <property type="match status" value="1"/>
</dbReference>
<comment type="subcellular location">
    <subcellularLocation>
        <location evidence="1">Membrane</location>
        <topology evidence="1">Multi-pass membrane protein</topology>
    </subcellularLocation>
</comment>
<feature type="transmembrane region" description="Helical" evidence="6">
    <location>
        <begin position="162"/>
        <end position="183"/>
    </location>
</feature>
<evidence type="ECO:0000256" key="1">
    <source>
        <dbReference type="ARBA" id="ARBA00004141"/>
    </source>
</evidence>
<name>A0A9W8DYJ1_9FUNG</name>
<dbReference type="Proteomes" id="UP001150569">
    <property type="component" value="Unassembled WGS sequence"/>
</dbReference>
<dbReference type="PANTHER" id="PTHR23502:SF51">
    <property type="entry name" value="QUINIDINE RESISTANCE PROTEIN 1-RELATED"/>
    <property type="match status" value="1"/>
</dbReference>
<evidence type="ECO:0000256" key="5">
    <source>
        <dbReference type="ARBA" id="ARBA00023136"/>
    </source>
</evidence>
<dbReference type="GO" id="GO:0022857">
    <property type="term" value="F:transmembrane transporter activity"/>
    <property type="evidence" value="ECO:0007669"/>
    <property type="project" value="InterPro"/>
</dbReference>
<feature type="transmembrane region" description="Helical" evidence="6">
    <location>
        <begin position="281"/>
        <end position="299"/>
    </location>
</feature>
<comment type="caution">
    <text evidence="8">The sequence shown here is derived from an EMBL/GenBank/DDBJ whole genome shotgun (WGS) entry which is preliminary data.</text>
</comment>
<organism evidence="8 9">
    <name type="scientific">Tieghemiomyces parasiticus</name>
    <dbReference type="NCBI Taxonomy" id="78921"/>
    <lineage>
        <taxon>Eukaryota</taxon>
        <taxon>Fungi</taxon>
        <taxon>Fungi incertae sedis</taxon>
        <taxon>Zoopagomycota</taxon>
        <taxon>Kickxellomycotina</taxon>
        <taxon>Dimargaritomycetes</taxon>
        <taxon>Dimargaritales</taxon>
        <taxon>Dimargaritaceae</taxon>
        <taxon>Tieghemiomyces</taxon>
    </lineage>
</organism>
<feature type="transmembrane region" description="Helical" evidence="6">
    <location>
        <begin position="73"/>
        <end position="93"/>
    </location>
</feature>
<feature type="transmembrane region" description="Helical" evidence="6">
    <location>
        <begin position="371"/>
        <end position="390"/>
    </location>
</feature>
<dbReference type="Pfam" id="PF07690">
    <property type="entry name" value="MFS_1"/>
    <property type="match status" value="1"/>
</dbReference>
<dbReference type="InterPro" id="IPR011701">
    <property type="entry name" value="MFS"/>
</dbReference>
<protein>
    <submittedName>
        <fullName evidence="8">Multidrug transporter</fullName>
    </submittedName>
</protein>
<feature type="transmembrane region" description="Helical" evidence="6">
    <location>
        <begin position="189"/>
        <end position="210"/>
    </location>
</feature>
<gene>
    <name evidence="8" type="primary">QDR1</name>
    <name evidence="8" type="ORF">IWQ60_001177</name>
</gene>
<keyword evidence="2" id="KW-0813">Transport</keyword>
<accession>A0A9W8DYJ1</accession>
<feature type="transmembrane region" description="Helical" evidence="6">
    <location>
        <begin position="130"/>
        <end position="150"/>
    </location>
</feature>